<dbReference type="EMBL" id="UGCO01000001">
    <property type="protein sequence ID" value="STI80060.1"/>
    <property type="molecule type" value="Genomic_DNA"/>
</dbReference>
<name>A0A376TSP0_ECOLX</name>
<reference evidence="1 2" key="1">
    <citation type="submission" date="2018-06" db="EMBL/GenBank/DDBJ databases">
        <authorList>
            <consortium name="Pathogen Informatics"/>
            <person name="Doyle S."/>
        </authorList>
    </citation>
    <scope>NUCLEOTIDE SEQUENCE [LARGE SCALE GENOMIC DNA]</scope>
    <source>
        <strain evidence="1 2">NCTC8985</strain>
    </source>
</reference>
<protein>
    <submittedName>
        <fullName evidence="1">Uncharacterized protein</fullName>
    </submittedName>
</protein>
<proteinExistence type="predicted"/>
<accession>A0A376TSP0</accession>
<dbReference type="AlphaFoldDB" id="A0A376TSP0"/>
<evidence type="ECO:0000313" key="1">
    <source>
        <dbReference type="EMBL" id="STI80060.1"/>
    </source>
</evidence>
<gene>
    <name evidence="1" type="ORF">NCTC8985_05474</name>
</gene>
<organism evidence="1 2">
    <name type="scientific">Escherichia coli</name>
    <dbReference type="NCBI Taxonomy" id="562"/>
    <lineage>
        <taxon>Bacteria</taxon>
        <taxon>Pseudomonadati</taxon>
        <taxon>Pseudomonadota</taxon>
        <taxon>Gammaproteobacteria</taxon>
        <taxon>Enterobacterales</taxon>
        <taxon>Enterobacteriaceae</taxon>
        <taxon>Escherichia</taxon>
    </lineage>
</organism>
<dbReference type="Proteomes" id="UP000254405">
    <property type="component" value="Unassembled WGS sequence"/>
</dbReference>
<evidence type="ECO:0000313" key="2">
    <source>
        <dbReference type="Proteomes" id="UP000254405"/>
    </source>
</evidence>
<sequence>MPDAVRNHCSLTSFYNRHRRHHFKHMFRIRFPVGRHMEYAPQLQFAFYQFGKTAPERYGVYYGALCATGQGKRAAPCAMNCQESFYAALQPHRDTSRAGCLSPLHAQKPGTHQRPVNALQCEEVLLGAIFSHCHQRRPHAKTNLKRHRRFTAKKRGEIQHIFG</sequence>